<keyword evidence="5" id="KW-0472">Membrane</keyword>
<keyword evidence="6" id="KW-0998">Cell outer membrane</keyword>
<accession>A0A1W1BPX7</accession>
<evidence type="ECO:0000256" key="1">
    <source>
        <dbReference type="ARBA" id="ARBA00004442"/>
    </source>
</evidence>
<dbReference type="GO" id="GO:0015288">
    <property type="term" value="F:porin activity"/>
    <property type="evidence" value="ECO:0007669"/>
    <property type="project" value="TreeGrafter"/>
</dbReference>
<dbReference type="GO" id="GO:1990281">
    <property type="term" value="C:efflux pump complex"/>
    <property type="evidence" value="ECO:0007669"/>
    <property type="project" value="TreeGrafter"/>
</dbReference>
<keyword evidence="7" id="KW-0175">Coiled coil</keyword>
<name>A0A1W1BPX7_9ZZZZ</name>
<dbReference type="PANTHER" id="PTHR30026:SF20">
    <property type="entry name" value="OUTER MEMBRANE PROTEIN TOLC"/>
    <property type="match status" value="1"/>
</dbReference>
<feature type="coiled-coil region" evidence="7">
    <location>
        <begin position="335"/>
        <end position="400"/>
    </location>
</feature>
<dbReference type="Gene3D" id="1.20.1600.10">
    <property type="entry name" value="Outer membrane efflux proteins (OEP)"/>
    <property type="match status" value="1"/>
</dbReference>
<dbReference type="EMBL" id="FPHN01000052">
    <property type="protein sequence ID" value="SFV55574.1"/>
    <property type="molecule type" value="Genomic_DNA"/>
</dbReference>
<keyword evidence="4" id="KW-0812">Transmembrane</keyword>
<dbReference type="GO" id="GO:0009279">
    <property type="term" value="C:cell outer membrane"/>
    <property type="evidence" value="ECO:0007669"/>
    <property type="project" value="UniProtKB-SubCell"/>
</dbReference>
<dbReference type="InterPro" id="IPR003423">
    <property type="entry name" value="OMP_efflux"/>
</dbReference>
<evidence type="ECO:0000256" key="6">
    <source>
        <dbReference type="ARBA" id="ARBA00023237"/>
    </source>
</evidence>
<evidence type="ECO:0000313" key="8">
    <source>
        <dbReference type="EMBL" id="SFV55574.1"/>
    </source>
</evidence>
<keyword evidence="2" id="KW-0813">Transport</keyword>
<dbReference type="GO" id="GO:0015562">
    <property type="term" value="F:efflux transmembrane transporter activity"/>
    <property type="evidence" value="ECO:0007669"/>
    <property type="project" value="InterPro"/>
</dbReference>
<organism evidence="8">
    <name type="scientific">hydrothermal vent metagenome</name>
    <dbReference type="NCBI Taxonomy" id="652676"/>
    <lineage>
        <taxon>unclassified sequences</taxon>
        <taxon>metagenomes</taxon>
        <taxon>ecological metagenomes</taxon>
    </lineage>
</organism>
<dbReference type="SUPFAM" id="SSF56954">
    <property type="entry name" value="Outer membrane efflux proteins (OEP)"/>
    <property type="match status" value="1"/>
</dbReference>
<evidence type="ECO:0000256" key="7">
    <source>
        <dbReference type="SAM" id="Coils"/>
    </source>
</evidence>
<dbReference type="PANTHER" id="PTHR30026">
    <property type="entry name" value="OUTER MEMBRANE PROTEIN TOLC"/>
    <property type="match status" value="1"/>
</dbReference>
<keyword evidence="3" id="KW-1134">Transmembrane beta strand</keyword>
<evidence type="ECO:0000256" key="2">
    <source>
        <dbReference type="ARBA" id="ARBA00022448"/>
    </source>
</evidence>
<protein>
    <submittedName>
        <fullName evidence="8">Outer membrane efflux protein, putative</fullName>
    </submittedName>
</protein>
<dbReference type="AlphaFoldDB" id="A0A1W1BPX7"/>
<evidence type="ECO:0000256" key="3">
    <source>
        <dbReference type="ARBA" id="ARBA00022452"/>
    </source>
</evidence>
<evidence type="ECO:0000256" key="5">
    <source>
        <dbReference type="ARBA" id="ARBA00023136"/>
    </source>
</evidence>
<dbReference type="InterPro" id="IPR051906">
    <property type="entry name" value="TolC-like"/>
</dbReference>
<proteinExistence type="predicted"/>
<dbReference type="Pfam" id="PF02321">
    <property type="entry name" value="OEP"/>
    <property type="match status" value="1"/>
</dbReference>
<evidence type="ECO:0000256" key="4">
    <source>
        <dbReference type="ARBA" id="ARBA00022692"/>
    </source>
</evidence>
<gene>
    <name evidence="8" type="ORF">MNB_SV-14-767</name>
</gene>
<reference evidence="8" key="1">
    <citation type="submission" date="2016-10" db="EMBL/GenBank/DDBJ databases">
        <authorList>
            <person name="de Groot N.N."/>
        </authorList>
    </citation>
    <scope>NUCLEOTIDE SEQUENCE</scope>
</reference>
<comment type="subcellular location">
    <subcellularLocation>
        <location evidence="1">Cell outer membrane</location>
    </subcellularLocation>
</comment>
<sequence length="435" mass="48807">MKLNMYAISVATLLSINMAHATDIQSLLSALDNRPEDKLELLSVNKSQLAQQALDDKLMPTVDVYGGYERYTSPNGLLPVAPNKLTGMVKNQSVAQPFSKGILREGVKFTWPLFIKSINSLKEKAKLLHLATKEKRKLDIYQRQAMVVGAVAQLQYLESLKSALQTKKESILQTKETTNLKVDVGRTPPSALFKLNAHINDLDIAMNNIDQNTNLLLSQIESLTDIELKHSVPLSLQKEIEKGNIFALKALSTKVKASKKDIDASLEASYPTVVTKGNYTYSQAYSYNNDKFMTEDFGSLGVFVSMPLYDNSKDTDTQKAKLAYLKNQTLYEQTKHNLTVEAKKLSKEIELLENSMVLSQQSVEEQERLLKIAKVSLENKVSTQEEYLRYEDALADAKAKLYSFRAKKWQDIARLAVIYGNDLKGVLRSITSPNP</sequence>